<accession>J3L2D5</accession>
<protein>
    <recommendedName>
        <fullName evidence="7">Esterase</fullName>
    </recommendedName>
</protein>
<dbReference type="OMA" id="CLVWFNE"/>
<dbReference type="InterPro" id="IPR036514">
    <property type="entry name" value="SGNH_hydro_sf"/>
</dbReference>
<dbReference type="PANTHER" id="PTHR22835:SF241">
    <property type="entry name" value="OS01G0650900 PROTEIN"/>
    <property type="match status" value="1"/>
</dbReference>
<dbReference type="CDD" id="cd01837">
    <property type="entry name" value="SGNH_plant_lipase_like"/>
    <property type="match status" value="1"/>
</dbReference>
<proteinExistence type="inferred from homology"/>
<dbReference type="HOGENOM" id="CLU_015101_2_1_1"/>
<evidence type="ECO:0008006" key="7">
    <source>
        <dbReference type="Google" id="ProtNLM"/>
    </source>
</evidence>
<evidence type="ECO:0000313" key="6">
    <source>
        <dbReference type="Proteomes" id="UP000006038"/>
    </source>
</evidence>
<reference evidence="5" key="2">
    <citation type="submission" date="2013-04" db="UniProtKB">
        <authorList>
            <consortium name="EnsemblPlants"/>
        </authorList>
    </citation>
    <scope>IDENTIFICATION</scope>
</reference>
<dbReference type="PANTHER" id="PTHR22835">
    <property type="entry name" value="ZINC FINGER FYVE DOMAIN CONTAINING PROTEIN"/>
    <property type="match status" value="1"/>
</dbReference>
<dbReference type="SUPFAM" id="SSF52266">
    <property type="entry name" value="SGNH hydrolase"/>
    <property type="match status" value="1"/>
</dbReference>
<dbReference type="InterPro" id="IPR035669">
    <property type="entry name" value="SGNH_plant_lipase-like"/>
</dbReference>
<name>J3L2D5_ORYBR</name>
<keyword evidence="2" id="KW-0732">Signal</keyword>
<dbReference type="AlphaFoldDB" id="J3L2D5"/>
<dbReference type="GO" id="GO:0016788">
    <property type="term" value="F:hydrolase activity, acting on ester bonds"/>
    <property type="evidence" value="ECO:0007669"/>
    <property type="project" value="InterPro"/>
</dbReference>
<evidence type="ECO:0000256" key="3">
    <source>
        <dbReference type="ARBA" id="ARBA00022801"/>
    </source>
</evidence>
<comment type="similarity">
    <text evidence="1">Belongs to the 'GDSL' lipolytic enzyme family.</text>
</comment>
<dbReference type="Gene3D" id="3.40.50.1110">
    <property type="entry name" value="SGNH hydrolase"/>
    <property type="match status" value="1"/>
</dbReference>
<dbReference type="EnsemblPlants" id="OB01G33910.1">
    <property type="protein sequence ID" value="OB01G33910.1"/>
    <property type="gene ID" value="OB01G33910"/>
</dbReference>
<organism evidence="5">
    <name type="scientific">Oryza brachyantha</name>
    <name type="common">malo sina</name>
    <dbReference type="NCBI Taxonomy" id="4533"/>
    <lineage>
        <taxon>Eukaryota</taxon>
        <taxon>Viridiplantae</taxon>
        <taxon>Streptophyta</taxon>
        <taxon>Embryophyta</taxon>
        <taxon>Tracheophyta</taxon>
        <taxon>Spermatophyta</taxon>
        <taxon>Magnoliopsida</taxon>
        <taxon>Liliopsida</taxon>
        <taxon>Poales</taxon>
        <taxon>Poaceae</taxon>
        <taxon>BOP clade</taxon>
        <taxon>Oryzoideae</taxon>
        <taxon>Oryzeae</taxon>
        <taxon>Oryzinae</taxon>
        <taxon>Oryza</taxon>
    </lineage>
</organism>
<evidence type="ECO:0000313" key="5">
    <source>
        <dbReference type="EnsemblPlants" id="OB01G33910.1"/>
    </source>
</evidence>
<reference evidence="5" key="1">
    <citation type="journal article" date="2013" name="Nat. Commun.">
        <title>Whole-genome sequencing of Oryza brachyantha reveals mechanisms underlying Oryza genome evolution.</title>
        <authorList>
            <person name="Chen J."/>
            <person name="Huang Q."/>
            <person name="Gao D."/>
            <person name="Wang J."/>
            <person name="Lang Y."/>
            <person name="Liu T."/>
            <person name="Li B."/>
            <person name="Bai Z."/>
            <person name="Luis Goicoechea J."/>
            <person name="Liang C."/>
            <person name="Chen C."/>
            <person name="Zhang W."/>
            <person name="Sun S."/>
            <person name="Liao Y."/>
            <person name="Zhang X."/>
            <person name="Yang L."/>
            <person name="Song C."/>
            <person name="Wang M."/>
            <person name="Shi J."/>
            <person name="Liu G."/>
            <person name="Liu J."/>
            <person name="Zhou H."/>
            <person name="Zhou W."/>
            <person name="Yu Q."/>
            <person name="An N."/>
            <person name="Chen Y."/>
            <person name="Cai Q."/>
            <person name="Wang B."/>
            <person name="Liu B."/>
            <person name="Min J."/>
            <person name="Huang Y."/>
            <person name="Wu H."/>
            <person name="Li Z."/>
            <person name="Zhang Y."/>
            <person name="Yin Y."/>
            <person name="Song W."/>
            <person name="Jiang J."/>
            <person name="Jackson S.A."/>
            <person name="Wing R.A."/>
            <person name="Wang J."/>
            <person name="Chen M."/>
        </authorList>
    </citation>
    <scope>NUCLEOTIDE SEQUENCE [LARGE SCALE GENOMIC DNA]</scope>
    <source>
        <strain evidence="5">cv. IRGC 101232</strain>
    </source>
</reference>
<dbReference type="Proteomes" id="UP000006038">
    <property type="component" value="Chromosome 1"/>
</dbReference>
<evidence type="ECO:0000256" key="2">
    <source>
        <dbReference type="ARBA" id="ARBA00022729"/>
    </source>
</evidence>
<evidence type="ECO:0000256" key="4">
    <source>
        <dbReference type="ARBA" id="ARBA00023180"/>
    </source>
</evidence>
<keyword evidence="6" id="KW-1185">Reference proteome</keyword>
<sequence length="406" mass="44448">MAIESLIRWRHGRRAVSPSAPFALLCAAVLLNAHVVLCGCYKRIFSFGDSIIDTGNFVYSTGSSPSPFKELPFGMTYFNHPTGRICDGRVLVDFYAQAFNLSLLPPSMPEEGSGQFPNGANFAVLASTALGPDYFKTKYNFSVPVPYCLDSQLASFKKILDRIAPGVDATKSLLGESLIVMGEIGGNDYNFWFFARMPRDTPNQYIPDVVGHIGAAVQEVINLGAKTVLIPGNFPFGCAPAYLSGFKSDNPSDYDATGCLAWFNDFSRQHNQALVQEVGRLRSQNPGVTLIYADYYGAAMQYFQDPKNYASSMHAFMDEADTIAFVWLMFRYVLGLEGIPDPLLACCGGDGPYHTGMTCNKTAKLWGSPANFANWDGVHMTEKAYSIIANGVLSKRYINGPLINSC</sequence>
<dbReference type="STRING" id="4533.J3L2D5"/>
<dbReference type="Pfam" id="PF00657">
    <property type="entry name" value="Lipase_GDSL"/>
    <property type="match status" value="1"/>
</dbReference>
<keyword evidence="3" id="KW-0378">Hydrolase</keyword>
<dbReference type="Gramene" id="OB01G33910.1">
    <property type="protein sequence ID" value="OB01G33910.1"/>
    <property type="gene ID" value="OB01G33910"/>
</dbReference>
<dbReference type="eggNOG" id="ENOG502QSMM">
    <property type="taxonomic scope" value="Eukaryota"/>
</dbReference>
<evidence type="ECO:0000256" key="1">
    <source>
        <dbReference type="ARBA" id="ARBA00008668"/>
    </source>
</evidence>
<keyword evidence="4" id="KW-0325">Glycoprotein</keyword>
<dbReference type="InterPro" id="IPR001087">
    <property type="entry name" value="GDSL"/>
</dbReference>